<dbReference type="EMBL" id="CP136924">
    <property type="protein sequence ID" value="WXA03478.1"/>
    <property type="molecule type" value="Genomic_DNA"/>
</dbReference>
<accession>A0AAU6P0V1</accession>
<dbReference type="EMBL" id="CP136925">
    <property type="protein sequence ID" value="WXA14100.1"/>
    <property type="molecule type" value="Genomic_DNA"/>
</dbReference>
<evidence type="ECO:0000313" key="2">
    <source>
        <dbReference type="EMBL" id="WXA14100.1"/>
    </source>
</evidence>
<dbReference type="KEGG" id="mcaa:R3L15_04310"/>
<reference evidence="1 3" key="1">
    <citation type="submission" date="2023-10" db="EMBL/GenBank/DDBJ databases">
        <title>Culture-based analysis of two novel bacteria associated with mangrove crab gills.</title>
        <authorList>
            <person name="Yang X."/>
            <person name="Garuglieri E."/>
            <person name="Van Goethem M.W."/>
            <person name="Fusi M."/>
            <person name="Marasco R."/>
            <person name="Daffonchio D.G."/>
        </authorList>
    </citation>
    <scope>NUCLEOTIDE SEQUENCE [LARGE SCALE GENOMIC DNA]</scope>
    <source>
        <strain evidence="2">UG2-1</strain>
        <strain evidence="1">UG2-2</strain>
        <strain evidence="3">UG2_2</strain>
    </source>
</reference>
<dbReference type="RefSeq" id="WP_338733447.1">
    <property type="nucleotide sequence ID" value="NZ_CP136924.1"/>
</dbReference>
<proteinExistence type="predicted"/>
<evidence type="ECO:0000313" key="1">
    <source>
        <dbReference type="EMBL" id="WXA03478.1"/>
    </source>
</evidence>
<protein>
    <submittedName>
        <fullName evidence="1">Uncharacterized protein</fullName>
    </submittedName>
</protein>
<sequence length="147" mass="17471">MNATYTQAKYVEWLSPEEIHKNTNDWLSELQFVQEEQQFFKNLIKDYTLQLTASKYFDESKAIVTKLDAMCDETTNLIKLVQTHSNKLEIVVDKVDQLKEEENYKDEHRQLILKVHDFLKKNKALKSHLFNVVKRVIKEQNQKKLIG</sequence>
<organism evidence="1 3">
    <name type="scientific">Mangrovimonas cancribranchiae</name>
    <dbReference type="NCBI Taxonomy" id="3080055"/>
    <lineage>
        <taxon>Bacteria</taxon>
        <taxon>Pseudomonadati</taxon>
        <taxon>Bacteroidota</taxon>
        <taxon>Flavobacteriia</taxon>
        <taxon>Flavobacteriales</taxon>
        <taxon>Flavobacteriaceae</taxon>
        <taxon>Mangrovimonas</taxon>
    </lineage>
</organism>
<gene>
    <name evidence="2" type="ORF">R3L15_04310</name>
    <name evidence="1" type="ORF">R3L16_03090</name>
</gene>
<dbReference type="AlphaFoldDB" id="A0AAU6P0V1"/>
<dbReference type="Proteomes" id="UP001368318">
    <property type="component" value="Chromosome"/>
</dbReference>
<keyword evidence="3" id="KW-1185">Reference proteome</keyword>
<name>A0AAU6P0V1_9FLAO</name>
<evidence type="ECO:0000313" key="3">
    <source>
        <dbReference type="Proteomes" id="UP001368318"/>
    </source>
</evidence>